<dbReference type="PANTHER" id="PTHR33755:SF6">
    <property type="entry name" value="PLASMID STABILIZATION SYSTEM PROTEIN"/>
    <property type="match status" value="1"/>
</dbReference>
<dbReference type="Proteomes" id="UP000176863">
    <property type="component" value="Unassembled WGS sequence"/>
</dbReference>
<evidence type="ECO:0000313" key="3">
    <source>
        <dbReference type="EMBL" id="OGG52935.1"/>
    </source>
</evidence>
<reference evidence="3 4" key="1">
    <citation type="journal article" date="2016" name="Nat. Commun.">
        <title>Thousands of microbial genomes shed light on interconnected biogeochemical processes in an aquifer system.</title>
        <authorList>
            <person name="Anantharaman K."/>
            <person name="Brown C.T."/>
            <person name="Hug L.A."/>
            <person name="Sharon I."/>
            <person name="Castelle C.J."/>
            <person name="Probst A.J."/>
            <person name="Thomas B.C."/>
            <person name="Singh A."/>
            <person name="Wilkins M.J."/>
            <person name="Karaoz U."/>
            <person name="Brodie E.L."/>
            <person name="Williams K.H."/>
            <person name="Hubbard S.S."/>
            <person name="Banfield J.F."/>
        </authorList>
    </citation>
    <scope>NUCLEOTIDE SEQUENCE [LARGE SCALE GENOMIC DNA]</scope>
</reference>
<dbReference type="EMBL" id="MFKT01000021">
    <property type="protein sequence ID" value="OGG52935.1"/>
    <property type="molecule type" value="Genomic_DNA"/>
</dbReference>
<accession>A0A1F6CUW7</accession>
<name>A0A1F6CUW7_9BACT</name>
<dbReference type="Pfam" id="PF05016">
    <property type="entry name" value="ParE_toxin"/>
    <property type="match status" value="1"/>
</dbReference>
<comment type="caution">
    <text evidence="3">The sequence shown here is derived from an EMBL/GenBank/DDBJ whole genome shotgun (WGS) entry which is preliminary data.</text>
</comment>
<evidence type="ECO:0000256" key="1">
    <source>
        <dbReference type="ARBA" id="ARBA00006226"/>
    </source>
</evidence>
<proteinExistence type="inferred from homology"/>
<protein>
    <recommendedName>
        <fullName evidence="5">Plasmid stabilization protein</fullName>
    </recommendedName>
</protein>
<keyword evidence="2" id="KW-1277">Toxin-antitoxin system</keyword>
<dbReference type="InterPro" id="IPR007712">
    <property type="entry name" value="RelE/ParE_toxin"/>
</dbReference>
<evidence type="ECO:0000256" key="2">
    <source>
        <dbReference type="ARBA" id="ARBA00022649"/>
    </source>
</evidence>
<dbReference type="PANTHER" id="PTHR33755">
    <property type="entry name" value="TOXIN PARE1-RELATED"/>
    <property type="match status" value="1"/>
</dbReference>
<dbReference type="Gene3D" id="3.30.2310.20">
    <property type="entry name" value="RelE-like"/>
    <property type="match status" value="1"/>
</dbReference>
<evidence type="ECO:0000313" key="4">
    <source>
        <dbReference type="Proteomes" id="UP000176863"/>
    </source>
</evidence>
<organism evidence="3 4">
    <name type="scientific">Candidatus Kaiserbacteria bacterium RIFCSPHIGHO2_01_FULL_53_29</name>
    <dbReference type="NCBI Taxonomy" id="1798480"/>
    <lineage>
        <taxon>Bacteria</taxon>
        <taxon>Candidatus Kaiseribacteriota</taxon>
    </lineage>
</organism>
<evidence type="ECO:0008006" key="5">
    <source>
        <dbReference type="Google" id="ProtNLM"/>
    </source>
</evidence>
<dbReference type="STRING" id="1798480.A2851_04575"/>
<sequence>MRVRYRRRAKLDVENLYRYIGERDQHAATSVAARIRFAVSRLGAWPYMGHVGSAAKTYEWIVAGLPFVIVYEVDEVANEIAIIAVFHCAQDRP</sequence>
<gene>
    <name evidence="3" type="ORF">A2851_04575</name>
</gene>
<comment type="similarity">
    <text evidence="1">Belongs to the RelE toxin family.</text>
</comment>
<dbReference type="AlphaFoldDB" id="A0A1F6CUW7"/>
<dbReference type="InterPro" id="IPR035093">
    <property type="entry name" value="RelE/ParE_toxin_dom_sf"/>
</dbReference>
<dbReference type="InterPro" id="IPR051803">
    <property type="entry name" value="TA_system_RelE-like_toxin"/>
</dbReference>